<dbReference type="OrthoDB" id="7675417at2759"/>
<organism evidence="2 3">
    <name type="scientific">Atta cephalotes</name>
    <name type="common">Leafcutter ant</name>
    <dbReference type="NCBI Taxonomy" id="12957"/>
    <lineage>
        <taxon>Eukaryota</taxon>
        <taxon>Metazoa</taxon>
        <taxon>Ecdysozoa</taxon>
        <taxon>Arthropoda</taxon>
        <taxon>Hexapoda</taxon>
        <taxon>Insecta</taxon>
        <taxon>Pterygota</taxon>
        <taxon>Neoptera</taxon>
        <taxon>Endopterygota</taxon>
        <taxon>Hymenoptera</taxon>
        <taxon>Apocrita</taxon>
        <taxon>Aculeata</taxon>
        <taxon>Formicoidea</taxon>
        <taxon>Formicidae</taxon>
        <taxon>Myrmicinae</taxon>
        <taxon>Atta</taxon>
    </lineage>
</organism>
<proteinExistence type="predicted"/>
<evidence type="ECO:0000313" key="2">
    <source>
        <dbReference type="EnsemblMetazoa" id="XP_012057486.1"/>
    </source>
</evidence>
<sequence length="77" mass="9192">MDQTSPGDIACETDYYHKQDRKLLKVVKEKTQNEVKHMQREVQIMKNKIDEYNRGINENMRFLKSLEKDLFADGKKT</sequence>
<protein>
    <submittedName>
        <fullName evidence="2">Uncharacterized protein</fullName>
    </submittedName>
</protein>
<name>A0A158NIX8_ATTCE</name>
<evidence type="ECO:0000256" key="1">
    <source>
        <dbReference type="SAM" id="Coils"/>
    </source>
</evidence>
<reference evidence="3" key="1">
    <citation type="journal article" date="2011" name="PLoS Genet.">
        <title>The genome sequence of the leaf-cutter ant Atta cephalotes reveals insights into its obligate symbiotic lifestyle.</title>
        <authorList>
            <person name="Suen G."/>
            <person name="Teiling C."/>
            <person name="Li L."/>
            <person name="Holt C."/>
            <person name="Abouheif E."/>
            <person name="Bornberg-Bauer E."/>
            <person name="Bouffard P."/>
            <person name="Caldera E.J."/>
            <person name="Cash E."/>
            <person name="Cavanaugh A."/>
            <person name="Denas O."/>
            <person name="Elhaik E."/>
            <person name="Fave M.J."/>
            <person name="Gadau J."/>
            <person name="Gibson J.D."/>
            <person name="Graur D."/>
            <person name="Grubbs K.J."/>
            <person name="Hagen D.E."/>
            <person name="Harkins T.T."/>
            <person name="Helmkampf M."/>
            <person name="Hu H."/>
            <person name="Johnson B.R."/>
            <person name="Kim J."/>
            <person name="Marsh S.E."/>
            <person name="Moeller J.A."/>
            <person name="Munoz-Torres M.C."/>
            <person name="Murphy M.C."/>
            <person name="Naughton M.C."/>
            <person name="Nigam S."/>
            <person name="Overson R."/>
            <person name="Rajakumar R."/>
            <person name="Reese J.T."/>
            <person name="Scott J.J."/>
            <person name="Smith C.R."/>
            <person name="Tao S."/>
            <person name="Tsutsui N.D."/>
            <person name="Viljakainen L."/>
            <person name="Wissler L."/>
            <person name="Yandell M.D."/>
            <person name="Zimmer F."/>
            <person name="Taylor J."/>
            <person name="Slater S.C."/>
            <person name="Clifton S.W."/>
            <person name="Warren W.C."/>
            <person name="Elsik C.G."/>
            <person name="Smith C.D."/>
            <person name="Weinstock G.M."/>
            <person name="Gerardo N.M."/>
            <person name="Currie C.R."/>
        </authorList>
    </citation>
    <scope>NUCLEOTIDE SEQUENCE [LARGE SCALE GENOMIC DNA]</scope>
</reference>
<feature type="coiled-coil region" evidence="1">
    <location>
        <begin position="21"/>
        <end position="55"/>
    </location>
</feature>
<reference evidence="2" key="2">
    <citation type="submission" date="2016-04" db="UniProtKB">
        <authorList>
            <consortium name="EnsemblMetazoa"/>
        </authorList>
    </citation>
    <scope>IDENTIFICATION</scope>
</reference>
<dbReference type="KEGG" id="acep:105620606"/>
<keyword evidence="3" id="KW-1185">Reference proteome</keyword>
<gene>
    <name evidence="2" type="primary">105620606</name>
</gene>
<dbReference type="EMBL" id="ADTU01017086">
    <property type="status" value="NOT_ANNOTATED_CDS"/>
    <property type="molecule type" value="Genomic_DNA"/>
</dbReference>
<keyword evidence="1" id="KW-0175">Coiled coil</keyword>
<dbReference type="Proteomes" id="UP000005205">
    <property type="component" value="Unassembled WGS sequence"/>
</dbReference>
<accession>A0A158NIX8</accession>
<dbReference type="EnsemblMetazoa" id="XM_012202096.1">
    <property type="protein sequence ID" value="XP_012057486.1"/>
    <property type="gene ID" value="LOC105620606"/>
</dbReference>
<dbReference type="InParanoid" id="A0A158NIX8"/>
<dbReference type="AlphaFoldDB" id="A0A158NIX8"/>
<evidence type="ECO:0000313" key="3">
    <source>
        <dbReference type="Proteomes" id="UP000005205"/>
    </source>
</evidence>